<keyword evidence="1" id="KW-0175">Coiled coil</keyword>
<dbReference type="FunCoup" id="A0A151ZSP9">
    <property type="interactions" value="32"/>
</dbReference>
<dbReference type="PANTHER" id="PTHR46421:SF1">
    <property type="entry name" value="PROGRAMMED CELL DEATH PROTEIN 2-LIKE"/>
    <property type="match status" value="1"/>
</dbReference>
<protein>
    <recommendedName>
        <fullName evidence="3">Programmed cell death protein 2 C-terminal domain-containing protein</fullName>
    </recommendedName>
</protein>
<name>A0A151ZSP9_TIELA</name>
<dbReference type="OMA" id="CGDQVKC"/>
<dbReference type="GO" id="GO:0005737">
    <property type="term" value="C:cytoplasm"/>
    <property type="evidence" value="ECO:0007669"/>
    <property type="project" value="InterPro"/>
</dbReference>
<dbReference type="Proteomes" id="UP000076078">
    <property type="component" value="Unassembled WGS sequence"/>
</dbReference>
<reference evidence="4 5" key="1">
    <citation type="submission" date="2015-12" db="EMBL/GenBank/DDBJ databases">
        <title>Dictyostelia acquired genes for synthesis and detection of signals that induce cell-type specialization by lateral gene transfer from prokaryotes.</title>
        <authorList>
            <person name="Gloeckner G."/>
            <person name="Schaap P."/>
        </authorList>
    </citation>
    <scope>NUCLEOTIDE SEQUENCE [LARGE SCALE GENOMIC DNA]</scope>
    <source>
        <strain evidence="4 5">TK</strain>
    </source>
</reference>
<feature type="compositionally biased region" description="Acidic residues" evidence="2">
    <location>
        <begin position="157"/>
        <end position="169"/>
    </location>
</feature>
<accession>A0A151ZSP9</accession>
<feature type="domain" description="Programmed cell death protein 2 C-terminal" evidence="3">
    <location>
        <begin position="294"/>
        <end position="438"/>
    </location>
</feature>
<evidence type="ECO:0000313" key="4">
    <source>
        <dbReference type="EMBL" id="KYQ96960.1"/>
    </source>
</evidence>
<gene>
    <name evidence="4" type="ORF">DLAC_04282</name>
</gene>
<proteinExistence type="predicted"/>
<evidence type="ECO:0000256" key="1">
    <source>
        <dbReference type="SAM" id="Coils"/>
    </source>
</evidence>
<dbReference type="PANTHER" id="PTHR46421">
    <property type="entry name" value="PROGRAMMED CELL DEATH PROTEIN 2-LIKE"/>
    <property type="match status" value="1"/>
</dbReference>
<keyword evidence="5" id="KW-1185">Reference proteome</keyword>
<feature type="coiled-coil region" evidence="1">
    <location>
        <begin position="126"/>
        <end position="156"/>
    </location>
</feature>
<evidence type="ECO:0000256" key="2">
    <source>
        <dbReference type="SAM" id="MobiDB-lite"/>
    </source>
</evidence>
<dbReference type="STRING" id="361077.A0A151ZSP9"/>
<dbReference type="OrthoDB" id="366284at2759"/>
<dbReference type="InParanoid" id="A0A151ZSP9"/>
<feature type="region of interest" description="Disordered" evidence="2">
    <location>
        <begin position="376"/>
        <end position="398"/>
    </location>
</feature>
<organism evidence="4 5">
    <name type="scientific">Tieghemostelium lacteum</name>
    <name type="common">Slime mold</name>
    <name type="synonym">Dictyostelium lacteum</name>
    <dbReference type="NCBI Taxonomy" id="361077"/>
    <lineage>
        <taxon>Eukaryota</taxon>
        <taxon>Amoebozoa</taxon>
        <taxon>Evosea</taxon>
        <taxon>Eumycetozoa</taxon>
        <taxon>Dictyostelia</taxon>
        <taxon>Dictyosteliales</taxon>
        <taxon>Raperosteliaceae</taxon>
        <taxon>Tieghemostelium</taxon>
    </lineage>
</organism>
<sequence>MKLQNDSKTFLGFIDEPIIVPKFEPKRDLRSSNNSSIDDDYDDIEDIYPYSTKIGGAPIWCAQPPNHLKDIRCKTCNSYLSFLIQAYCPLNSLPNYERNFYIFVCPNANCNSTSKGWKVIKCLDPLKEDDDLVEHLENNNNNNNNNNNEVIKKQEENDNDDWGVNDGDDWGIKSNGNQQQPIGNDDSKSIEELLQIRDLGLKQKENGNGSSIRTSNYADDCTSDEEIISGIQLNDDKCNQIEPYFLCIEEESNYTRNSNNNNSNNIMKKYSNLENEFGDDPVEWSNESYEYVKDRTFNKFLKKISVAPSQCLRYSYNGKPLCLSIEGLKQITTPPICTKCNQTKVFEFQILSTIISQIKAYDHIIKQYTAQLDQVQKQQQQQQNDETNSNNNNSPTVSTNSNHLEFGNAFIFSCPNNCFEKSDIFNDVIYTEESIIVEKSV</sequence>
<comment type="caution">
    <text evidence="4">The sequence shown here is derived from an EMBL/GenBank/DDBJ whole genome shotgun (WGS) entry which is preliminary data.</text>
</comment>
<dbReference type="Pfam" id="PF04194">
    <property type="entry name" value="PDCD2_C"/>
    <property type="match status" value="1"/>
</dbReference>
<dbReference type="AlphaFoldDB" id="A0A151ZSP9"/>
<evidence type="ECO:0000313" key="5">
    <source>
        <dbReference type="Proteomes" id="UP000076078"/>
    </source>
</evidence>
<dbReference type="EMBL" id="LODT01000021">
    <property type="protein sequence ID" value="KYQ96960.1"/>
    <property type="molecule type" value="Genomic_DNA"/>
</dbReference>
<dbReference type="InterPro" id="IPR052815">
    <property type="entry name" value="PDCD2-like_regulator"/>
</dbReference>
<feature type="region of interest" description="Disordered" evidence="2">
    <location>
        <begin position="157"/>
        <end position="186"/>
    </location>
</feature>
<dbReference type="InterPro" id="IPR007320">
    <property type="entry name" value="PDCD2_C"/>
</dbReference>
<evidence type="ECO:0000259" key="3">
    <source>
        <dbReference type="Pfam" id="PF04194"/>
    </source>
</evidence>